<evidence type="ECO:0000313" key="1">
    <source>
        <dbReference type="EMBL" id="MEQ2216584.1"/>
    </source>
</evidence>
<feature type="non-terminal residue" evidence="1">
    <location>
        <position position="1"/>
    </location>
</feature>
<dbReference type="Proteomes" id="UP001434883">
    <property type="component" value="Unassembled WGS sequence"/>
</dbReference>
<evidence type="ECO:0000313" key="2">
    <source>
        <dbReference type="Proteomes" id="UP001434883"/>
    </source>
</evidence>
<reference evidence="1 2" key="1">
    <citation type="submission" date="2021-06" db="EMBL/GenBank/DDBJ databases">
        <authorList>
            <person name="Palmer J.M."/>
        </authorList>
    </citation>
    <scope>NUCLEOTIDE SEQUENCE [LARGE SCALE GENOMIC DNA]</scope>
    <source>
        <strain evidence="1 2">XC_2019</strain>
        <tissue evidence="1">Muscle</tissue>
    </source>
</reference>
<proteinExistence type="predicted"/>
<sequence>EGRSVEDKQRVSVLTHIPKFLPEITIGAHDYDEKYYAYKSVSCDIVVMNWRGFWIYSYSYKMEKSHSTYRCTSNH</sequence>
<comment type="caution">
    <text evidence="1">The sequence shown here is derived from an EMBL/GenBank/DDBJ whole genome shotgun (WGS) entry which is preliminary data.</text>
</comment>
<gene>
    <name evidence="1" type="ORF">XENOCAPTIV_018723</name>
</gene>
<organism evidence="1 2">
    <name type="scientific">Xenoophorus captivus</name>
    <dbReference type="NCBI Taxonomy" id="1517983"/>
    <lineage>
        <taxon>Eukaryota</taxon>
        <taxon>Metazoa</taxon>
        <taxon>Chordata</taxon>
        <taxon>Craniata</taxon>
        <taxon>Vertebrata</taxon>
        <taxon>Euteleostomi</taxon>
        <taxon>Actinopterygii</taxon>
        <taxon>Neopterygii</taxon>
        <taxon>Teleostei</taxon>
        <taxon>Neoteleostei</taxon>
        <taxon>Acanthomorphata</taxon>
        <taxon>Ovalentaria</taxon>
        <taxon>Atherinomorphae</taxon>
        <taxon>Cyprinodontiformes</taxon>
        <taxon>Goodeidae</taxon>
        <taxon>Xenoophorus</taxon>
    </lineage>
</organism>
<protein>
    <submittedName>
        <fullName evidence="1">Uncharacterized protein</fullName>
    </submittedName>
</protein>
<keyword evidence="2" id="KW-1185">Reference proteome</keyword>
<dbReference type="EMBL" id="JAHRIN010071157">
    <property type="protein sequence ID" value="MEQ2216584.1"/>
    <property type="molecule type" value="Genomic_DNA"/>
</dbReference>
<accession>A0ABV0S8G6</accession>
<name>A0ABV0S8G6_9TELE</name>